<dbReference type="AlphaFoldDB" id="A0A8H3VXV0"/>
<evidence type="ECO:0000313" key="2">
    <source>
        <dbReference type="EMBL" id="KAF0315486.1"/>
    </source>
</evidence>
<evidence type="ECO:0000256" key="1">
    <source>
        <dbReference type="SAM" id="MobiDB-lite"/>
    </source>
</evidence>
<sequence length="108" mass="11520">MSAPASCPKPDLAQQVGQRADTLQPVRTQPARPAIPSHQTLSARRHDTARGGAGSRRRGGGEGREAGMVQARYGDNISSRVIEVLLHVGCVLIADETRLYFTTATAAR</sequence>
<proteinExistence type="predicted"/>
<dbReference type="Proteomes" id="UP000434172">
    <property type="component" value="Unassembled WGS sequence"/>
</dbReference>
<name>A0A8H3VXV0_9PEZI</name>
<reference evidence="2 3" key="1">
    <citation type="submission" date="2019-12" db="EMBL/GenBank/DDBJ databases">
        <title>A genome sequence resource for the geographically widespread anthracnose pathogen Colletotrichum asianum.</title>
        <authorList>
            <person name="Meng Y."/>
        </authorList>
    </citation>
    <scope>NUCLEOTIDE SEQUENCE [LARGE SCALE GENOMIC DNA]</scope>
    <source>
        <strain evidence="2 3">ICMP 18580</strain>
    </source>
</reference>
<accession>A0A8H3VXV0</accession>
<organism evidence="2 3">
    <name type="scientific">Colletotrichum asianum</name>
    <dbReference type="NCBI Taxonomy" id="702518"/>
    <lineage>
        <taxon>Eukaryota</taxon>
        <taxon>Fungi</taxon>
        <taxon>Dikarya</taxon>
        <taxon>Ascomycota</taxon>
        <taxon>Pezizomycotina</taxon>
        <taxon>Sordariomycetes</taxon>
        <taxon>Hypocreomycetidae</taxon>
        <taxon>Glomerellales</taxon>
        <taxon>Glomerellaceae</taxon>
        <taxon>Colletotrichum</taxon>
        <taxon>Colletotrichum gloeosporioides species complex</taxon>
    </lineage>
</organism>
<evidence type="ECO:0000313" key="3">
    <source>
        <dbReference type="Proteomes" id="UP000434172"/>
    </source>
</evidence>
<dbReference type="EMBL" id="WOWK01000201">
    <property type="protein sequence ID" value="KAF0315486.1"/>
    <property type="molecule type" value="Genomic_DNA"/>
</dbReference>
<gene>
    <name evidence="2" type="ORF">GQ607_017280</name>
</gene>
<feature type="region of interest" description="Disordered" evidence="1">
    <location>
        <begin position="1"/>
        <end position="67"/>
    </location>
</feature>
<protein>
    <submittedName>
        <fullName evidence="2">Uncharacterized protein</fullName>
    </submittedName>
</protein>
<comment type="caution">
    <text evidence="2">The sequence shown here is derived from an EMBL/GenBank/DDBJ whole genome shotgun (WGS) entry which is preliminary data.</text>
</comment>
<keyword evidence="3" id="KW-1185">Reference proteome</keyword>